<dbReference type="SMART" id="SM00028">
    <property type="entry name" value="TPR"/>
    <property type="match status" value="7"/>
</dbReference>
<feature type="region of interest" description="Disordered" evidence="1">
    <location>
        <begin position="26"/>
        <end position="54"/>
    </location>
</feature>
<dbReference type="PANTHER" id="PTHR47459:SF1">
    <property type="entry name" value="KINESIN LIGHT CHAIN-RELATED"/>
    <property type="match status" value="1"/>
</dbReference>
<sequence length="604" mass="66607">MRRAASSSLNRLLSNLTKAISISQNAPHTLHPQPPPPLITPTTLPQFPKPSSSRTLTTLTTTAVTDSQRNPHVISQSHDAFESATQTEDILSAFKQMESTLSEDDDRLGLACLKVGQYLDSIAFPDHDRTLSFASRALSILDRPGRDEDFTVAMALHLMGSVAYNAKRFHDGLGYLNRANRILTKLEQSGASVADDDDDAEFDPRAVAHAVQLQLANTKTAMGRREEALVNLRRCLELKELILDPGSGELGDAYRDLAEAYAAVLNFKEALPLCLKALETHEADLGPDSVEVAHDRRLLGVIYLGLEEHQKALEQNVLSQRALKELGMSSDLVDAEIDAANIHIALGKHEEAVDTLRGVVDRTDVDGMTRATVYIVMAKALAHQEKTLELKRCLDNACRILDKEESARPEKIAEAYMEAAPLYESVNEFKTAMSLWKRAAAIYEKCPEEQHAEGNVVARIGWLLLLTGKVEEAVTYLESAAERLAECFGPKHFAVGYIYNNLGAAYLELDKPQSAVQMFELAKDILDVSLGPNHVDSIEACQSLVNAYNAMESYDLALEFQQQVVDAWKGHGESAEDELREAQRLLKEIKRKVQGSSSPLDVVP</sequence>
<dbReference type="InterPro" id="IPR011990">
    <property type="entry name" value="TPR-like_helical_dom_sf"/>
</dbReference>
<dbReference type="Proteomes" id="UP001180020">
    <property type="component" value="Unassembled WGS sequence"/>
</dbReference>
<protein>
    <submittedName>
        <fullName evidence="2">Uncharacterized protein</fullName>
    </submittedName>
</protein>
<accession>A0AAV9C4C5</accession>
<reference evidence="2" key="1">
    <citation type="journal article" date="2023" name="Nat. Commun.">
        <title>Diploid and tetraploid genomes of Acorus and the evolution of monocots.</title>
        <authorList>
            <person name="Ma L."/>
            <person name="Liu K.W."/>
            <person name="Li Z."/>
            <person name="Hsiao Y.Y."/>
            <person name="Qi Y."/>
            <person name="Fu T."/>
            <person name="Tang G.D."/>
            <person name="Zhang D."/>
            <person name="Sun W.H."/>
            <person name="Liu D.K."/>
            <person name="Li Y."/>
            <person name="Chen G.Z."/>
            <person name="Liu X.D."/>
            <person name="Liao X.Y."/>
            <person name="Jiang Y.T."/>
            <person name="Yu X."/>
            <person name="Hao Y."/>
            <person name="Huang J."/>
            <person name="Zhao X.W."/>
            <person name="Ke S."/>
            <person name="Chen Y.Y."/>
            <person name="Wu W.L."/>
            <person name="Hsu J.L."/>
            <person name="Lin Y.F."/>
            <person name="Huang M.D."/>
            <person name="Li C.Y."/>
            <person name="Huang L."/>
            <person name="Wang Z.W."/>
            <person name="Zhao X."/>
            <person name="Zhong W.Y."/>
            <person name="Peng D.H."/>
            <person name="Ahmad S."/>
            <person name="Lan S."/>
            <person name="Zhang J.S."/>
            <person name="Tsai W.C."/>
            <person name="Van de Peer Y."/>
            <person name="Liu Z.J."/>
        </authorList>
    </citation>
    <scope>NUCLEOTIDE SEQUENCE</scope>
    <source>
        <strain evidence="2">CP</strain>
    </source>
</reference>
<dbReference type="EMBL" id="JAUJYO010000021">
    <property type="protein sequence ID" value="KAK1283118.1"/>
    <property type="molecule type" value="Genomic_DNA"/>
</dbReference>
<dbReference type="PANTHER" id="PTHR47459">
    <property type="entry name" value="KINESIN LIGHT CHAIN-RELATED"/>
    <property type="match status" value="1"/>
</dbReference>
<dbReference type="Gene3D" id="1.25.40.10">
    <property type="entry name" value="Tetratricopeptide repeat domain"/>
    <property type="match status" value="2"/>
</dbReference>
<evidence type="ECO:0000313" key="2">
    <source>
        <dbReference type="EMBL" id="KAK1283118.1"/>
    </source>
</evidence>
<gene>
    <name evidence="2" type="ORF">QJS10_CPB21g00369</name>
</gene>
<organism evidence="2 3">
    <name type="scientific">Acorus calamus</name>
    <name type="common">Sweet flag</name>
    <dbReference type="NCBI Taxonomy" id="4465"/>
    <lineage>
        <taxon>Eukaryota</taxon>
        <taxon>Viridiplantae</taxon>
        <taxon>Streptophyta</taxon>
        <taxon>Embryophyta</taxon>
        <taxon>Tracheophyta</taxon>
        <taxon>Spermatophyta</taxon>
        <taxon>Magnoliopsida</taxon>
        <taxon>Liliopsida</taxon>
        <taxon>Acoraceae</taxon>
        <taxon>Acorus</taxon>
    </lineage>
</organism>
<dbReference type="InterPro" id="IPR019734">
    <property type="entry name" value="TPR_rpt"/>
</dbReference>
<dbReference type="Pfam" id="PF13374">
    <property type="entry name" value="TPR_10"/>
    <property type="match status" value="1"/>
</dbReference>
<dbReference type="SUPFAM" id="SSF48452">
    <property type="entry name" value="TPR-like"/>
    <property type="match status" value="2"/>
</dbReference>
<evidence type="ECO:0000256" key="1">
    <source>
        <dbReference type="SAM" id="MobiDB-lite"/>
    </source>
</evidence>
<reference evidence="2" key="2">
    <citation type="submission" date="2023-06" db="EMBL/GenBank/DDBJ databases">
        <authorList>
            <person name="Ma L."/>
            <person name="Liu K.-W."/>
            <person name="Li Z."/>
            <person name="Hsiao Y.-Y."/>
            <person name="Qi Y."/>
            <person name="Fu T."/>
            <person name="Tang G."/>
            <person name="Zhang D."/>
            <person name="Sun W.-H."/>
            <person name="Liu D.-K."/>
            <person name="Li Y."/>
            <person name="Chen G.-Z."/>
            <person name="Liu X.-D."/>
            <person name="Liao X.-Y."/>
            <person name="Jiang Y.-T."/>
            <person name="Yu X."/>
            <person name="Hao Y."/>
            <person name="Huang J."/>
            <person name="Zhao X.-W."/>
            <person name="Ke S."/>
            <person name="Chen Y.-Y."/>
            <person name="Wu W.-L."/>
            <person name="Hsu J.-L."/>
            <person name="Lin Y.-F."/>
            <person name="Huang M.-D."/>
            <person name="Li C.-Y."/>
            <person name="Huang L."/>
            <person name="Wang Z.-W."/>
            <person name="Zhao X."/>
            <person name="Zhong W.-Y."/>
            <person name="Peng D.-H."/>
            <person name="Ahmad S."/>
            <person name="Lan S."/>
            <person name="Zhang J.-S."/>
            <person name="Tsai W.-C."/>
            <person name="Van De Peer Y."/>
            <person name="Liu Z.-J."/>
        </authorList>
    </citation>
    <scope>NUCLEOTIDE SEQUENCE</scope>
    <source>
        <strain evidence="2">CP</strain>
        <tissue evidence="2">Leaves</tissue>
    </source>
</reference>
<evidence type="ECO:0000313" key="3">
    <source>
        <dbReference type="Proteomes" id="UP001180020"/>
    </source>
</evidence>
<comment type="caution">
    <text evidence="2">The sequence shown here is derived from an EMBL/GenBank/DDBJ whole genome shotgun (WGS) entry which is preliminary data.</text>
</comment>
<dbReference type="AlphaFoldDB" id="A0AAV9C4C5"/>
<name>A0AAV9C4C5_ACOCL</name>
<proteinExistence type="predicted"/>
<dbReference type="Pfam" id="PF13424">
    <property type="entry name" value="TPR_12"/>
    <property type="match status" value="2"/>
</dbReference>
<keyword evidence="3" id="KW-1185">Reference proteome</keyword>